<dbReference type="PANTHER" id="PTHR36089:SF1">
    <property type="entry name" value="CHITIN SYNTHASE 3 COMPLEX PROTEIN CSI2-RELATED"/>
    <property type="match status" value="1"/>
</dbReference>
<keyword evidence="2" id="KW-0812">Transmembrane</keyword>
<dbReference type="AlphaFoldDB" id="A0A1G4J8X7"/>
<feature type="compositionally biased region" description="Basic and acidic residues" evidence="1">
    <location>
        <begin position="223"/>
        <end position="233"/>
    </location>
</feature>
<accession>A0A1G4J8X7</accession>
<dbReference type="InterPro" id="IPR051009">
    <property type="entry name" value="PRM"/>
</dbReference>
<dbReference type="EMBL" id="LT598482">
    <property type="protein sequence ID" value="SCU86336.1"/>
    <property type="molecule type" value="Genomic_DNA"/>
</dbReference>
<organism evidence="3 4">
    <name type="scientific">Lachancea meyersii CBS 8951</name>
    <dbReference type="NCBI Taxonomy" id="1266667"/>
    <lineage>
        <taxon>Eukaryota</taxon>
        <taxon>Fungi</taxon>
        <taxon>Dikarya</taxon>
        <taxon>Ascomycota</taxon>
        <taxon>Saccharomycotina</taxon>
        <taxon>Saccharomycetes</taxon>
        <taxon>Saccharomycetales</taxon>
        <taxon>Saccharomycetaceae</taxon>
        <taxon>Lachancea</taxon>
    </lineage>
</organism>
<feature type="compositionally biased region" description="Low complexity" evidence="1">
    <location>
        <begin position="247"/>
        <end position="262"/>
    </location>
</feature>
<reference evidence="4" key="1">
    <citation type="submission" date="2016-03" db="EMBL/GenBank/DDBJ databases">
        <authorList>
            <person name="Devillers Hugo."/>
        </authorList>
    </citation>
    <scope>NUCLEOTIDE SEQUENCE [LARGE SCALE GENOMIC DNA]</scope>
</reference>
<feature type="region of interest" description="Disordered" evidence="1">
    <location>
        <begin position="203"/>
        <end position="286"/>
    </location>
</feature>
<dbReference type="PANTHER" id="PTHR36089">
    <property type="entry name" value="CHITIN SYNTHASE 3 COMPLEX PROTEIN CSI2-RELATED"/>
    <property type="match status" value="1"/>
</dbReference>
<gene>
    <name evidence="3" type="ORF">LAME_0D05688G</name>
</gene>
<evidence type="ECO:0000256" key="2">
    <source>
        <dbReference type="SAM" id="Phobius"/>
    </source>
</evidence>
<evidence type="ECO:0000313" key="3">
    <source>
        <dbReference type="EMBL" id="SCU86336.1"/>
    </source>
</evidence>
<dbReference type="Proteomes" id="UP000191144">
    <property type="component" value="Chromosome D"/>
</dbReference>
<evidence type="ECO:0000313" key="4">
    <source>
        <dbReference type="Proteomes" id="UP000191144"/>
    </source>
</evidence>
<dbReference type="OrthoDB" id="4065319at2759"/>
<feature type="compositionally biased region" description="Low complexity" evidence="1">
    <location>
        <begin position="210"/>
        <end position="219"/>
    </location>
</feature>
<feature type="transmembrane region" description="Helical" evidence="2">
    <location>
        <begin position="62"/>
        <end position="87"/>
    </location>
</feature>
<keyword evidence="4" id="KW-1185">Reference proteome</keyword>
<name>A0A1G4J8X7_9SACH</name>
<sequence length="286" mass="30806">MSITEVLERGLPSLGQGSTASNSSESGSGSTSSSSYSTPTITPPSIAGNPHIWRSGKPAGTVFIAMGSVVGFILAAIVLMYFVSAYISHRNAKKQRYDAIDHEFQAHISKSAGTEFFNSEKNQYSDKLSSQMPMLSNHSMVRMLDPQGPERLSPSITNMGSQLTVAQEPYSLLQGQNAAAQNRQSLFISPTVEVVNQQRRSMFMPGTNASSSSLVSEISPELNRPERAASPERKKGHQARSKSNLGSTVASAKSSSPSPENSQARATPFQRAEAPSMYLEKLLEDD</sequence>
<protein>
    <submittedName>
        <fullName evidence="3">LAME_0D05688g1_1</fullName>
    </submittedName>
</protein>
<feature type="compositionally biased region" description="Low complexity" evidence="1">
    <location>
        <begin position="17"/>
        <end position="45"/>
    </location>
</feature>
<keyword evidence="2" id="KW-1133">Transmembrane helix</keyword>
<dbReference type="GO" id="GO:0000324">
    <property type="term" value="C:fungal-type vacuole"/>
    <property type="evidence" value="ECO:0007669"/>
    <property type="project" value="TreeGrafter"/>
</dbReference>
<keyword evidence="2" id="KW-0472">Membrane</keyword>
<evidence type="ECO:0000256" key="1">
    <source>
        <dbReference type="SAM" id="MobiDB-lite"/>
    </source>
</evidence>
<dbReference type="GO" id="GO:0005935">
    <property type="term" value="C:cellular bud neck"/>
    <property type="evidence" value="ECO:0007669"/>
    <property type="project" value="TreeGrafter"/>
</dbReference>
<proteinExistence type="predicted"/>
<feature type="region of interest" description="Disordered" evidence="1">
    <location>
        <begin position="1"/>
        <end position="50"/>
    </location>
</feature>